<comment type="catalytic activity">
    <reaction evidence="6">
        <text>precorrin-2 + NAD(+) = sirohydrochlorin + NADH + 2 H(+)</text>
        <dbReference type="Rhea" id="RHEA:15613"/>
        <dbReference type="ChEBI" id="CHEBI:15378"/>
        <dbReference type="ChEBI" id="CHEBI:57540"/>
        <dbReference type="ChEBI" id="CHEBI:57945"/>
        <dbReference type="ChEBI" id="CHEBI:58351"/>
        <dbReference type="ChEBI" id="CHEBI:58827"/>
        <dbReference type="EC" id="1.3.1.76"/>
    </reaction>
</comment>
<dbReference type="NCBIfam" id="TIGR01470">
    <property type="entry name" value="cysG_Nterm"/>
    <property type="match status" value="1"/>
</dbReference>
<comment type="caution">
    <text evidence="7">The sequence shown here is derived from an EMBL/GenBank/DDBJ whole genome shotgun (WGS) entry which is preliminary data.</text>
</comment>
<evidence type="ECO:0000256" key="3">
    <source>
        <dbReference type="ARBA" id="ARBA00023002"/>
    </source>
</evidence>
<dbReference type="EMBL" id="SUTE01000024">
    <property type="protein sequence ID" value="MBE6504708.1"/>
    <property type="molecule type" value="Genomic_DNA"/>
</dbReference>
<name>A0A8T3V9G0_9EURY</name>
<keyword evidence="5" id="KW-0627">Porphyrin biosynthesis</keyword>
<accession>A0A8T3V9G0</accession>
<dbReference type="RefSeq" id="WP_303736351.1">
    <property type="nucleotide sequence ID" value="NZ_SUTE01000024.1"/>
</dbReference>
<dbReference type="EC" id="1.3.1.76" evidence="2"/>
<gene>
    <name evidence="7" type="ORF">E7Z73_03040</name>
</gene>
<evidence type="ECO:0000256" key="4">
    <source>
        <dbReference type="ARBA" id="ARBA00023027"/>
    </source>
</evidence>
<dbReference type="GO" id="GO:0043115">
    <property type="term" value="F:precorrin-2 dehydrogenase activity"/>
    <property type="evidence" value="ECO:0007669"/>
    <property type="project" value="UniProtKB-EC"/>
</dbReference>
<evidence type="ECO:0000256" key="5">
    <source>
        <dbReference type="ARBA" id="ARBA00023244"/>
    </source>
</evidence>
<sequence>MDWTALYLKTSGLNVFILGTGEVATRRANKFLDHGAIVKLAGNSIDEELSKKGAELHSTDKADELVGWADLVVIASGDRDLSNHVADISKDKLLNRADFPNDGDIIVPTSFNIGDIEISIFTNGKSPLMARQLRKRIQSIITEEDILEIELQDYSRSLLKEYVPDQKDRRDYLYRIFENENIKGLIESEKMDEAKAVIYELIKRDFDDT</sequence>
<dbReference type="SUPFAM" id="SSF75615">
    <property type="entry name" value="Siroheme synthase middle domains-like"/>
    <property type="match status" value="1"/>
</dbReference>
<dbReference type="InterPro" id="IPR006367">
    <property type="entry name" value="Sirohaem_synthase_N"/>
</dbReference>
<organism evidence="7 8">
    <name type="scientific">Methanobrevibacter millerae</name>
    <dbReference type="NCBI Taxonomy" id="230361"/>
    <lineage>
        <taxon>Archaea</taxon>
        <taxon>Methanobacteriati</taxon>
        <taxon>Methanobacteriota</taxon>
        <taxon>Methanomada group</taxon>
        <taxon>Methanobacteria</taxon>
        <taxon>Methanobacteriales</taxon>
        <taxon>Methanobacteriaceae</taxon>
        <taxon>Methanobrevibacter</taxon>
    </lineage>
</organism>
<evidence type="ECO:0000313" key="8">
    <source>
        <dbReference type="Proteomes" id="UP000762703"/>
    </source>
</evidence>
<proteinExistence type="predicted"/>
<reference evidence="7" key="1">
    <citation type="submission" date="2019-04" db="EMBL/GenBank/DDBJ databases">
        <title>Evolution of Biomass-Degrading Anaerobic Consortia Revealed by Metagenomics.</title>
        <authorList>
            <person name="Peng X."/>
        </authorList>
    </citation>
    <scope>NUCLEOTIDE SEQUENCE</scope>
    <source>
        <strain evidence="7">SIG12</strain>
    </source>
</reference>
<dbReference type="PANTHER" id="PTHR35330:SF1">
    <property type="entry name" value="SIROHEME BIOSYNTHESIS PROTEIN MET8"/>
    <property type="match status" value="1"/>
</dbReference>
<evidence type="ECO:0000313" key="7">
    <source>
        <dbReference type="EMBL" id="MBE6504708.1"/>
    </source>
</evidence>
<dbReference type="InterPro" id="IPR028161">
    <property type="entry name" value="Met8-like"/>
</dbReference>
<keyword evidence="4" id="KW-0520">NAD</keyword>
<dbReference type="AlphaFoldDB" id="A0A8T3V9G0"/>
<evidence type="ECO:0000256" key="2">
    <source>
        <dbReference type="ARBA" id="ARBA00012400"/>
    </source>
</evidence>
<dbReference type="InterPro" id="IPR036291">
    <property type="entry name" value="NAD(P)-bd_dom_sf"/>
</dbReference>
<evidence type="ECO:0000256" key="1">
    <source>
        <dbReference type="ARBA" id="ARBA00005010"/>
    </source>
</evidence>
<evidence type="ECO:0000256" key="6">
    <source>
        <dbReference type="ARBA" id="ARBA00047561"/>
    </source>
</evidence>
<dbReference type="Gene3D" id="3.40.50.720">
    <property type="entry name" value="NAD(P)-binding Rossmann-like Domain"/>
    <property type="match status" value="1"/>
</dbReference>
<dbReference type="Pfam" id="PF13241">
    <property type="entry name" value="NAD_binding_7"/>
    <property type="match status" value="1"/>
</dbReference>
<dbReference type="Proteomes" id="UP000762703">
    <property type="component" value="Unassembled WGS sequence"/>
</dbReference>
<dbReference type="GO" id="GO:0019354">
    <property type="term" value="P:siroheme biosynthetic process"/>
    <property type="evidence" value="ECO:0007669"/>
    <property type="project" value="InterPro"/>
</dbReference>
<dbReference type="PANTHER" id="PTHR35330">
    <property type="entry name" value="SIROHEME BIOSYNTHESIS PROTEIN MET8"/>
    <property type="match status" value="1"/>
</dbReference>
<dbReference type="Gene3D" id="3.30.160.110">
    <property type="entry name" value="Siroheme synthase, domain 2"/>
    <property type="match status" value="1"/>
</dbReference>
<protein>
    <recommendedName>
        <fullName evidence="2">precorrin-2 dehydrogenase</fullName>
        <ecNumber evidence="2">1.3.1.76</ecNumber>
    </recommendedName>
</protein>
<keyword evidence="3" id="KW-0560">Oxidoreductase</keyword>
<dbReference type="GO" id="GO:0004325">
    <property type="term" value="F:ferrochelatase activity"/>
    <property type="evidence" value="ECO:0007669"/>
    <property type="project" value="InterPro"/>
</dbReference>
<dbReference type="SUPFAM" id="SSF51735">
    <property type="entry name" value="NAD(P)-binding Rossmann-fold domains"/>
    <property type="match status" value="1"/>
</dbReference>
<comment type="pathway">
    <text evidence="1">Porphyrin-containing compound metabolism; siroheme biosynthesis; sirohydrochlorin from precorrin-2: step 1/1.</text>
</comment>